<keyword evidence="5" id="KW-1185">Reference proteome</keyword>
<dbReference type="EMBL" id="JAVLET010000003">
    <property type="protein sequence ID" value="KAL0471302.1"/>
    <property type="molecule type" value="Genomic_DNA"/>
</dbReference>
<comment type="caution">
    <text evidence="4">The sequence shown here is derived from an EMBL/GenBank/DDBJ whole genome shotgun (WGS) entry which is preliminary data.</text>
</comment>
<feature type="compositionally biased region" description="Polar residues" evidence="2">
    <location>
        <begin position="416"/>
        <end position="426"/>
    </location>
</feature>
<sequence>MADRGGAPPLNNQVRSQDTHATQQPQVTSNHHAEYSPEMEVDSVSNQDGVNSANSGVQHLHTHPLVHRPRAQYIQDTVQPRAQPRTAPGYSRKRAYEPDYSVADIYRSAEQIEQRMGVRRLPFVGEFLQQEPHDRVHVQYNPPQYKDQLELLGGNQSSINWFAPEQRHKVNYGHQFVAKVATDDESLTALVKTIQQEARKQGSHIVNLWMQCQDSNEQRKLSKTVVGQTYNHLAPSYNATIQSCTACGKAGHRVVDCPKPDPLYFSIRMCPHLQVDPQSEGRFHIELTEAPASMAHAVGSAAPRPAPNPAPNPADAAVEEPPRGRSMPVIIKTKPDTEGSGITVPKELVKIPIEHVTVTERCMQILDDDDDEVDPADYLYRSMPPTKPHNAVIQPAQLRPQALQAAALRVARNNSLRQYGESSTANDVDPDTQMSEGDPPAGVSQSGQASEDAENAADDSPDEEIVDSDGENREFFPSQVPKKKPRRNQEDSSDEDETPK</sequence>
<feature type="region of interest" description="Disordered" evidence="2">
    <location>
        <begin position="299"/>
        <end position="341"/>
    </location>
</feature>
<gene>
    <name evidence="4" type="ORF">QR685DRAFT_438015</name>
</gene>
<feature type="region of interest" description="Disordered" evidence="2">
    <location>
        <begin position="75"/>
        <end position="95"/>
    </location>
</feature>
<evidence type="ECO:0000313" key="4">
    <source>
        <dbReference type="EMBL" id="KAL0471302.1"/>
    </source>
</evidence>
<feature type="compositionally biased region" description="Polar residues" evidence="2">
    <location>
        <begin position="43"/>
        <end position="56"/>
    </location>
</feature>
<dbReference type="Proteomes" id="UP001451303">
    <property type="component" value="Unassembled WGS sequence"/>
</dbReference>
<keyword evidence="1" id="KW-0863">Zinc-finger</keyword>
<evidence type="ECO:0000256" key="1">
    <source>
        <dbReference type="PROSITE-ProRule" id="PRU00047"/>
    </source>
</evidence>
<feature type="compositionally biased region" description="Polar residues" evidence="2">
    <location>
        <begin position="10"/>
        <end position="30"/>
    </location>
</feature>
<organism evidence="4 5">
    <name type="scientific">Neurospora intermedia</name>
    <dbReference type="NCBI Taxonomy" id="5142"/>
    <lineage>
        <taxon>Eukaryota</taxon>
        <taxon>Fungi</taxon>
        <taxon>Dikarya</taxon>
        <taxon>Ascomycota</taxon>
        <taxon>Pezizomycotina</taxon>
        <taxon>Sordariomycetes</taxon>
        <taxon>Sordariomycetidae</taxon>
        <taxon>Sordariales</taxon>
        <taxon>Sordariaceae</taxon>
        <taxon>Neurospora</taxon>
    </lineage>
</organism>
<dbReference type="PROSITE" id="PS50158">
    <property type="entry name" value="ZF_CCHC"/>
    <property type="match status" value="1"/>
</dbReference>
<reference evidence="4 5" key="1">
    <citation type="submission" date="2023-09" db="EMBL/GenBank/DDBJ databases">
        <title>Multi-omics analysis of a traditional fermented food reveals byproduct-associated fungal strains for waste-to-food upcycling.</title>
        <authorList>
            <consortium name="Lawrence Berkeley National Laboratory"/>
            <person name="Rekdal V.M."/>
            <person name="Villalobos-Escobedo J.M."/>
            <person name="Rodriguez-Valeron N."/>
            <person name="Garcia M.O."/>
            <person name="Vasquez D.P."/>
            <person name="Damayanti I."/>
            <person name="Sorensen P.M."/>
            <person name="Baidoo E.E."/>
            <person name="De Carvalho A.C."/>
            <person name="Riley R."/>
            <person name="Lipzen A."/>
            <person name="He G."/>
            <person name="Yan M."/>
            <person name="Haridas S."/>
            <person name="Daum C."/>
            <person name="Yoshinaga Y."/>
            <person name="Ng V."/>
            <person name="Grigoriev I.V."/>
            <person name="Munk R."/>
            <person name="Nuraida L."/>
            <person name="Wijaya C.H."/>
            <person name="Morales P.-C."/>
            <person name="Keasling J.D."/>
        </authorList>
    </citation>
    <scope>NUCLEOTIDE SEQUENCE [LARGE SCALE GENOMIC DNA]</scope>
    <source>
        <strain evidence="4 5">FGSC 2613</strain>
    </source>
</reference>
<feature type="compositionally biased region" description="Acidic residues" evidence="2">
    <location>
        <begin position="451"/>
        <end position="469"/>
    </location>
</feature>
<protein>
    <recommendedName>
        <fullName evidence="3">CCHC-type domain-containing protein</fullName>
    </recommendedName>
</protein>
<keyword evidence="1" id="KW-0862">Zinc</keyword>
<evidence type="ECO:0000259" key="3">
    <source>
        <dbReference type="PROSITE" id="PS50158"/>
    </source>
</evidence>
<proteinExistence type="predicted"/>
<accession>A0ABR3DF68</accession>
<feature type="compositionally biased region" description="Acidic residues" evidence="2">
    <location>
        <begin position="491"/>
        <end position="500"/>
    </location>
</feature>
<dbReference type="InterPro" id="IPR001878">
    <property type="entry name" value="Znf_CCHC"/>
</dbReference>
<evidence type="ECO:0000256" key="2">
    <source>
        <dbReference type="SAM" id="MobiDB-lite"/>
    </source>
</evidence>
<name>A0ABR3DF68_NEUIN</name>
<feature type="region of interest" description="Disordered" evidence="2">
    <location>
        <begin position="1"/>
        <end position="56"/>
    </location>
</feature>
<evidence type="ECO:0000313" key="5">
    <source>
        <dbReference type="Proteomes" id="UP001451303"/>
    </source>
</evidence>
<keyword evidence="1" id="KW-0479">Metal-binding</keyword>
<feature type="region of interest" description="Disordered" evidence="2">
    <location>
        <begin position="416"/>
        <end position="500"/>
    </location>
</feature>
<feature type="domain" description="CCHC-type" evidence="3">
    <location>
        <begin position="244"/>
        <end position="259"/>
    </location>
</feature>